<dbReference type="AlphaFoldDB" id="A0A368KY19"/>
<evidence type="ECO:0000259" key="4">
    <source>
        <dbReference type="PROSITE" id="PS01124"/>
    </source>
</evidence>
<dbReference type="PROSITE" id="PS01124">
    <property type="entry name" value="HTH_ARAC_FAMILY_2"/>
    <property type="match status" value="1"/>
</dbReference>
<dbReference type="GO" id="GO:0003700">
    <property type="term" value="F:DNA-binding transcription factor activity"/>
    <property type="evidence" value="ECO:0007669"/>
    <property type="project" value="InterPro"/>
</dbReference>
<dbReference type="Proteomes" id="UP000253562">
    <property type="component" value="Unassembled WGS sequence"/>
</dbReference>
<dbReference type="SUPFAM" id="SSF53822">
    <property type="entry name" value="Periplasmic binding protein-like I"/>
    <property type="match status" value="1"/>
</dbReference>
<evidence type="ECO:0000256" key="1">
    <source>
        <dbReference type="ARBA" id="ARBA00023015"/>
    </source>
</evidence>
<name>A0A368KY19_9BACT</name>
<dbReference type="GO" id="GO:0000976">
    <property type="term" value="F:transcription cis-regulatory region binding"/>
    <property type="evidence" value="ECO:0007669"/>
    <property type="project" value="TreeGrafter"/>
</dbReference>
<reference evidence="5 6" key="1">
    <citation type="submission" date="2018-07" db="EMBL/GenBank/DDBJ databases">
        <title>Comparative genomes isolates from brazilian mangrove.</title>
        <authorList>
            <person name="De Araujo J.E."/>
            <person name="Taketani R.G."/>
            <person name="Silva M.C.P."/>
            <person name="Lourenco M.V."/>
            <person name="Oliveira V.M."/>
            <person name="Andreote F.D."/>
        </authorList>
    </citation>
    <scope>NUCLEOTIDE SEQUENCE [LARGE SCALE GENOMIC DNA]</scope>
    <source>
        <strain evidence="5 6">HEX PRIS-MGV</strain>
    </source>
</reference>
<dbReference type="Pfam" id="PF12833">
    <property type="entry name" value="HTH_18"/>
    <property type="match status" value="1"/>
</dbReference>
<dbReference type="InterPro" id="IPR009057">
    <property type="entry name" value="Homeodomain-like_sf"/>
</dbReference>
<proteinExistence type="predicted"/>
<evidence type="ECO:0000256" key="2">
    <source>
        <dbReference type="ARBA" id="ARBA00023125"/>
    </source>
</evidence>
<dbReference type="CDD" id="cd01543">
    <property type="entry name" value="PBP1_XylR"/>
    <property type="match status" value="1"/>
</dbReference>
<dbReference type="Gene3D" id="3.40.50.2300">
    <property type="match status" value="2"/>
</dbReference>
<dbReference type="PROSITE" id="PS00041">
    <property type="entry name" value="HTH_ARAC_FAMILY_1"/>
    <property type="match status" value="1"/>
</dbReference>
<organism evidence="5 6">
    <name type="scientific">Bremerella cremea</name>
    <dbReference type="NCBI Taxonomy" id="1031537"/>
    <lineage>
        <taxon>Bacteria</taxon>
        <taxon>Pseudomonadati</taxon>
        <taxon>Planctomycetota</taxon>
        <taxon>Planctomycetia</taxon>
        <taxon>Pirellulales</taxon>
        <taxon>Pirellulaceae</taxon>
        <taxon>Bremerella</taxon>
    </lineage>
</organism>
<dbReference type="PANTHER" id="PTHR30146:SF24">
    <property type="entry name" value="XYLOSE OPERON REGULATORY PROTEIN"/>
    <property type="match status" value="1"/>
</dbReference>
<feature type="domain" description="HTH araC/xylS-type" evidence="4">
    <location>
        <begin position="281"/>
        <end position="379"/>
    </location>
</feature>
<protein>
    <submittedName>
        <fullName evidence="5">Helix-turn-helix domain-containing protein</fullName>
    </submittedName>
</protein>
<dbReference type="InterPro" id="IPR046335">
    <property type="entry name" value="LacI/GalR-like_sensor"/>
</dbReference>
<sequence>MSSQAIRRVAVLIETDDTWGRTVVRAIGKYAAENHWRLLIAPRDAQQRLRLPRNWQGDGVIAHMRTRTLVNHLRRAGLPTVDVSIMYPDEQWVGRVITDDTVRSEMALNHFRERGIEHFACYAPQMGRYSPQREMLFVQAVREAGYACETFRAKGVREGWSIDPGPVLNWLSQLKRPLGLFASDPYPARQIADICESAGLRIPDEIAILAGDDDDLICNLGFPSLSAVQLACGALGRSAAALLSKLMEGEPIPKQPTKISPLQVCARHSTDLLAINDSELQAILRYIHENIAQGIQVKQVLREFAISRRHLEQRFRSELGRSPAELIRGLRLDMAKRVLIETDLSIAEASHLCGFTSTAHFSVAFQQQFGAPPSVWRSRFAQR</sequence>
<dbReference type="InterPro" id="IPR054031">
    <property type="entry name" value="XylR_PBP1"/>
</dbReference>
<keyword evidence="1" id="KW-0805">Transcription regulation</keyword>
<dbReference type="InterPro" id="IPR018060">
    <property type="entry name" value="HTH_AraC"/>
</dbReference>
<evidence type="ECO:0000256" key="3">
    <source>
        <dbReference type="ARBA" id="ARBA00023163"/>
    </source>
</evidence>
<dbReference type="SMART" id="SM00342">
    <property type="entry name" value="HTH_ARAC"/>
    <property type="match status" value="1"/>
</dbReference>
<dbReference type="EMBL" id="QPEX01000010">
    <property type="protein sequence ID" value="RCS54042.1"/>
    <property type="molecule type" value="Genomic_DNA"/>
</dbReference>
<evidence type="ECO:0000313" key="6">
    <source>
        <dbReference type="Proteomes" id="UP000253562"/>
    </source>
</evidence>
<dbReference type="Pfam" id="PF13377">
    <property type="entry name" value="Peripla_BP_3"/>
    <property type="match status" value="1"/>
</dbReference>
<dbReference type="OrthoDB" id="9795616at2"/>
<evidence type="ECO:0000313" key="5">
    <source>
        <dbReference type="EMBL" id="RCS54042.1"/>
    </source>
</evidence>
<dbReference type="Pfam" id="PF22177">
    <property type="entry name" value="PBP1_XylR"/>
    <property type="match status" value="1"/>
</dbReference>
<dbReference type="PANTHER" id="PTHR30146">
    <property type="entry name" value="LACI-RELATED TRANSCRIPTIONAL REPRESSOR"/>
    <property type="match status" value="1"/>
</dbReference>
<dbReference type="SUPFAM" id="SSF46689">
    <property type="entry name" value="Homeodomain-like"/>
    <property type="match status" value="2"/>
</dbReference>
<dbReference type="InterPro" id="IPR028082">
    <property type="entry name" value="Peripla_BP_I"/>
</dbReference>
<dbReference type="InterPro" id="IPR018062">
    <property type="entry name" value="HTH_AraC-typ_CS"/>
</dbReference>
<comment type="caution">
    <text evidence="5">The sequence shown here is derived from an EMBL/GenBank/DDBJ whole genome shotgun (WGS) entry which is preliminary data.</text>
</comment>
<keyword evidence="3" id="KW-0804">Transcription</keyword>
<dbReference type="RefSeq" id="WP_114367108.1">
    <property type="nucleotide sequence ID" value="NZ_QPEX01000010.1"/>
</dbReference>
<dbReference type="Gene3D" id="1.10.10.60">
    <property type="entry name" value="Homeodomain-like"/>
    <property type="match status" value="1"/>
</dbReference>
<gene>
    <name evidence="5" type="ORF">DTL42_02490</name>
</gene>
<accession>A0A368KY19</accession>
<keyword evidence="2" id="KW-0238">DNA-binding</keyword>